<dbReference type="InterPro" id="IPR038765">
    <property type="entry name" value="Papain-like_cys_pep_sf"/>
</dbReference>
<dbReference type="PROSITE" id="PS51935">
    <property type="entry name" value="NLPC_P60"/>
    <property type="match status" value="1"/>
</dbReference>
<keyword evidence="2" id="KW-0645">Protease</keyword>
<dbReference type="Gene3D" id="3.90.1720.10">
    <property type="entry name" value="endopeptidase domain like (from Nostoc punctiforme)"/>
    <property type="match status" value="1"/>
</dbReference>
<feature type="compositionally biased region" description="Low complexity" evidence="5">
    <location>
        <begin position="105"/>
        <end position="124"/>
    </location>
</feature>
<dbReference type="OrthoDB" id="9808890at2"/>
<name>A0A1Q8QQU3_9FIRM</name>
<reference evidence="8 9" key="1">
    <citation type="submission" date="2016-09" db="EMBL/GenBank/DDBJ databases">
        <title>Complete genome of Desulfosporosinus sp. OL.</title>
        <authorList>
            <person name="Mardanov A."/>
            <person name="Beletsky A."/>
            <person name="Panova A."/>
            <person name="Karnachuk O."/>
            <person name="Ravin N."/>
        </authorList>
    </citation>
    <scope>NUCLEOTIDE SEQUENCE [LARGE SCALE GENOMIC DNA]</scope>
    <source>
        <strain evidence="8 9">OL</strain>
    </source>
</reference>
<dbReference type="STRING" id="1888891.DSOL_3425"/>
<sequence length="243" mass="25858">MKSMKSIKWSFLLVPVISAFLLVTIVTAAPTTITEDLYTKQQPTTIQKSAAETLPTAVAVNSTPPSNTNEASPAKANNLSLSALAEQRQARQTQISRSISTPKPSRSISTPSNSSSNSPSQTSKASAIIATGQRYIGVPYLYGGTTPAGFDCSGFVQYVFAKNGISLPRVSRDQFQVGTSVSFSNLQPGDLVFFSLAKNGVVDHEGIYVGNNQFINAASSKGVTIYTLGSYWQSAYVGAKRVL</sequence>
<evidence type="ECO:0000259" key="7">
    <source>
        <dbReference type="PROSITE" id="PS51935"/>
    </source>
</evidence>
<keyword evidence="3" id="KW-0378">Hydrolase</keyword>
<feature type="domain" description="NlpC/P60" evidence="7">
    <location>
        <begin position="122"/>
        <end position="243"/>
    </location>
</feature>
<dbReference type="InterPro" id="IPR051202">
    <property type="entry name" value="Peptidase_C40"/>
</dbReference>
<feature type="compositionally biased region" description="Polar residues" evidence="5">
    <location>
        <begin position="91"/>
        <end position="104"/>
    </location>
</feature>
<dbReference type="Pfam" id="PF00877">
    <property type="entry name" value="NLPC_P60"/>
    <property type="match status" value="1"/>
</dbReference>
<dbReference type="AlphaFoldDB" id="A0A1Q8QQU3"/>
<feature type="region of interest" description="Disordered" evidence="5">
    <location>
        <begin position="91"/>
        <end position="124"/>
    </location>
</feature>
<comment type="caution">
    <text evidence="8">The sequence shown here is derived from an EMBL/GenBank/DDBJ whole genome shotgun (WGS) entry which is preliminary data.</text>
</comment>
<feature type="chain" id="PRO_5013362443" evidence="6">
    <location>
        <begin position="29"/>
        <end position="243"/>
    </location>
</feature>
<organism evidence="8 9">
    <name type="scientific">Desulfosporosinus metallidurans</name>
    <dbReference type="NCBI Taxonomy" id="1888891"/>
    <lineage>
        <taxon>Bacteria</taxon>
        <taxon>Bacillati</taxon>
        <taxon>Bacillota</taxon>
        <taxon>Clostridia</taxon>
        <taxon>Eubacteriales</taxon>
        <taxon>Desulfitobacteriaceae</taxon>
        <taxon>Desulfosporosinus</taxon>
    </lineage>
</organism>
<gene>
    <name evidence="8" type="ORF">DSOL_3425</name>
</gene>
<proteinExistence type="inferred from homology"/>
<evidence type="ECO:0000313" key="9">
    <source>
        <dbReference type="Proteomes" id="UP000186102"/>
    </source>
</evidence>
<dbReference type="SUPFAM" id="SSF54001">
    <property type="entry name" value="Cysteine proteinases"/>
    <property type="match status" value="1"/>
</dbReference>
<dbReference type="RefSeq" id="WP_075365909.1">
    <property type="nucleotide sequence ID" value="NZ_MLBF01000030.1"/>
</dbReference>
<evidence type="ECO:0000256" key="4">
    <source>
        <dbReference type="ARBA" id="ARBA00022807"/>
    </source>
</evidence>
<dbReference type="GO" id="GO:0006508">
    <property type="term" value="P:proteolysis"/>
    <property type="evidence" value="ECO:0007669"/>
    <property type="project" value="UniProtKB-KW"/>
</dbReference>
<evidence type="ECO:0000313" key="8">
    <source>
        <dbReference type="EMBL" id="OLN29719.1"/>
    </source>
</evidence>
<accession>A0A1Q8QQU3</accession>
<keyword evidence="6" id="KW-0732">Signal</keyword>
<evidence type="ECO:0000256" key="1">
    <source>
        <dbReference type="ARBA" id="ARBA00007074"/>
    </source>
</evidence>
<evidence type="ECO:0000256" key="3">
    <source>
        <dbReference type="ARBA" id="ARBA00022801"/>
    </source>
</evidence>
<dbReference type="PANTHER" id="PTHR47053:SF1">
    <property type="entry name" value="MUREIN DD-ENDOPEPTIDASE MEPH-RELATED"/>
    <property type="match status" value="1"/>
</dbReference>
<evidence type="ECO:0000256" key="6">
    <source>
        <dbReference type="SAM" id="SignalP"/>
    </source>
</evidence>
<evidence type="ECO:0000256" key="2">
    <source>
        <dbReference type="ARBA" id="ARBA00022670"/>
    </source>
</evidence>
<evidence type="ECO:0000256" key="5">
    <source>
        <dbReference type="SAM" id="MobiDB-lite"/>
    </source>
</evidence>
<dbReference type="InterPro" id="IPR000064">
    <property type="entry name" value="NLP_P60_dom"/>
</dbReference>
<dbReference type="PANTHER" id="PTHR47053">
    <property type="entry name" value="MUREIN DD-ENDOPEPTIDASE MEPH-RELATED"/>
    <property type="match status" value="1"/>
</dbReference>
<keyword evidence="9" id="KW-1185">Reference proteome</keyword>
<dbReference type="Proteomes" id="UP000186102">
    <property type="component" value="Unassembled WGS sequence"/>
</dbReference>
<dbReference type="EMBL" id="MLBF01000030">
    <property type="protein sequence ID" value="OLN29719.1"/>
    <property type="molecule type" value="Genomic_DNA"/>
</dbReference>
<feature type="signal peptide" evidence="6">
    <location>
        <begin position="1"/>
        <end position="28"/>
    </location>
</feature>
<protein>
    <submittedName>
        <fullName evidence="8">Cell wall lytic activity</fullName>
    </submittedName>
</protein>
<dbReference type="GO" id="GO:0008234">
    <property type="term" value="F:cysteine-type peptidase activity"/>
    <property type="evidence" value="ECO:0007669"/>
    <property type="project" value="UniProtKB-KW"/>
</dbReference>
<comment type="similarity">
    <text evidence="1">Belongs to the peptidase C40 family.</text>
</comment>
<keyword evidence="4" id="KW-0788">Thiol protease</keyword>